<dbReference type="AlphaFoldDB" id="A0A9P4YU08"/>
<dbReference type="GO" id="GO:0005743">
    <property type="term" value="C:mitochondrial inner membrane"/>
    <property type="evidence" value="ECO:0007669"/>
    <property type="project" value="UniProtKB-SubCell"/>
</dbReference>
<evidence type="ECO:0000256" key="3">
    <source>
        <dbReference type="ARBA" id="ARBA00023128"/>
    </source>
</evidence>
<keyword evidence="5" id="KW-1133">Transmembrane helix</keyword>
<dbReference type="OrthoDB" id="5511599at2759"/>
<dbReference type="RefSeq" id="XP_035320444.1">
    <property type="nucleotide sequence ID" value="XM_035463613.1"/>
</dbReference>
<dbReference type="Pfam" id="PF02238">
    <property type="entry name" value="COX7a"/>
    <property type="match status" value="1"/>
</dbReference>
<evidence type="ECO:0000256" key="1">
    <source>
        <dbReference type="ARBA" id="ARBA00004273"/>
    </source>
</evidence>
<proteinExistence type="predicted"/>
<reference evidence="6" key="1">
    <citation type="submission" date="2020-03" db="EMBL/GenBank/DDBJ databases">
        <title>Site-based positive gene gene selection in Geosmithia morbida across the United States reveals a broad range of putative effectors and factors for local host and environmental adapation.</title>
        <authorList>
            <person name="Onufrak A."/>
            <person name="Murdoch R.W."/>
            <person name="Gazis R."/>
            <person name="Huff M."/>
            <person name="Staton M."/>
            <person name="Klingeman W."/>
            <person name="Hadziabdic D."/>
        </authorList>
    </citation>
    <scope>NUCLEOTIDE SEQUENCE</scope>
    <source>
        <strain evidence="6">1262</strain>
    </source>
</reference>
<keyword evidence="3" id="KW-0496">Mitochondrion</keyword>
<sequence length="71" mass="8212">MACSLINAKNNVPYHQRAYQAAYKAHTRLWMINSRSRFYIVPYTALIWGTFAATMYAGCRKVLGKNTWFSS</sequence>
<feature type="transmembrane region" description="Helical" evidence="5">
    <location>
        <begin position="38"/>
        <end position="58"/>
    </location>
</feature>
<name>A0A9P4YU08_9HYPO</name>
<keyword evidence="7" id="KW-1185">Reference proteome</keyword>
<evidence type="ECO:0000313" key="6">
    <source>
        <dbReference type="EMBL" id="KAF4121792.1"/>
    </source>
</evidence>
<evidence type="ECO:0000313" key="7">
    <source>
        <dbReference type="Proteomes" id="UP000749293"/>
    </source>
</evidence>
<keyword evidence="4 5" id="KW-0472">Membrane</keyword>
<comment type="caution">
    <text evidence="6">The sequence shown here is derived from an EMBL/GenBank/DDBJ whole genome shotgun (WGS) entry which is preliminary data.</text>
</comment>
<evidence type="ECO:0000256" key="4">
    <source>
        <dbReference type="ARBA" id="ARBA00023136"/>
    </source>
</evidence>
<dbReference type="EMBL" id="JAANYQ010000011">
    <property type="protein sequence ID" value="KAF4121792.1"/>
    <property type="molecule type" value="Genomic_DNA"/>
</dbReference>
<dbReference type="InterPro" id="IPR039297">
    <property type="entry name" value="COX7a"/>
</dbReference>
<dbReference type="GeneID" id="55967861"/>
<accession>A0A9P4YU08</accession>
<organism evidence="6 7">
    <name type="scientific">Geosmithia morbida</name>
    <dbReference type="NCBI Taxonomy" id="1094350"/>
    <lineage>
        <taxon>Eukaryota</taxon>
        <taxon>Fungi</taxon>
        <taxon>Dikarya</taxon>
        <taxon>Ascomycota</taxon>
        <taxon>Pezizomycotina</taxon>
        <taxon>Sordariomycetes</taxon>
        <taxon>Hypocreomycetidae</taxon>
        <taxon>Hypocreales</taxon>
        <taxon>Bionectriaceae</taxon>
        <taxon>Geosmithia</taxon>
    </lineage>
</organism>
<protein>
    <submittedName>
        <fullName evidence="6">Cytochrome c oxidase subunit 7</fullName>
    </submittedName>
</protein>
<keyword evidence="5" id="KW-0812">Transmembrane</keyword>
<dbReference type="Proteomes" id="UP000749293">
    <property type="component" value="Unassembled WGS sequence"/>
</dbReference>
<comment type="subcellular location">
    <subcellularLocation>
        <location evidence="1">Mitochondrion inner membrane</location>
    </subcellularLocation>
</comment>
<gene>
    <name evidence="6" type="ORF">GMORB2_1631</name>
</gene>
<keyword evidence="2" id="KW-0999">Mitochondrion inner membrane</keyword>
<evidence type="ECO:0000256" key="2">
    <source>
        <dbReference type="ARBA" id="ARBA00022792"/>
    </source>
</evidence>
<evidence type="ECO:0000256" key="5">
    <source>
        <dbReference type="SAM" id="Phobius"/>
    </source>
</evidence>